<dbReference type="SUPFAM" id="SSF53474">
    <property type="entry name" value="alpha/beta-Hydrolases"/>
    <property type="match status" value="1"/>
</dbReference>
<sequence>MSRSRHLVDPALAGLLEAWPTVTLTAENLSELRNRDLPLPPVEDCGVDWAEEQVPGPDGAPDVTVRIYTPRDGKGLRGCILHIHGGGFVGGSVREIEFLHRPLAAALDCVIVTVEYRLAPESPFPGAIEDCYSALAWTHRNAAGLGIDPRRIGVMGESAGGGLAAALALLARDRGEFPLAFQHLVYPMLDDRTCVRDEHPFAGEFIWHPTNNAFGWSALLGHEPGRDDVSPYAAPARATDLSELPPSYIATAALDLFVDEDIDYAQQLIRAGVPTEFHIWPGAYHGFDLMPGVAVADAARASSEAALRRFLEKQP</sequence>
<dbReference type="PANTHER" id="PTHR48081:SF8">
    <property type="entry name" value="ALPHA_BETA HYDROLASE FOLD-3 DOMAIN-CONTAINING PROTEIN-RELATED"/>
    <property type="match status" value="1"/>
</dbReference>
<dbReference type="Pfam" id="PF07859">
    <property type="entry name" value="Abhydrolase_3"/>
    <property type="match status" value="1"/>
</dbReference>
<dbReference type="Gene3D" id="3.40.50.1820">
    <property type="entry name" value="alpha/beta hydrolase"/>
    <property type="match status" value="1"/>
</dbReference>
<gene>
    <name evidence="3" type="ORF">H9L12_01175</name>
</gene>
<dbReference type="GO" id="GO:0016787">
    <property type="term" value="F:hydrolase activity"/>
    <property type="evidence" value="ECO:0007669"/>
    <property type="project" value="UniProtKB-KW"/>
</dbReference>
<organism evidence="3 4">
    <name type="scientific">Sphingomonas rhizophila</name>
    <dbReference type="NCBI Taxonomy" id="2071607"/>
    <lineage>
        <taxon>Bacteria</taxon>
        <taxon>Pseudomonadati</taxon>
        <taxon>Pseudomonadota</taxon>
        <taxon>Alphaproteobacteria</taxon>
        <taxon>Sphingomonadales</taxon>
        <taxon>Sphingomonadaceae</taxon>
        <taxon>Sphingomonas</taxon>
    </lineage>
</organism>
<keyword evidence="1 3" id="KW-0378">Hydrolase</keyword>
<dbReference type="EMBL" id="CP060717">
    <property type="protein sequence ID" value="QNN65283.1"/>
    <property type="molecule type" value="Genomic_DNA"/>
</dbReference>
<keyword evidence="4" id="KW-1185">Reference proteome</keyword>
<dbReference type="InterPro" id="IPR013094">
    <property type="entry name" value="AB_hydrolase_3"/>
</dbReference>
<dbReference type="Proteomes" id="UP000515955">
    <property type="component" value="Chromosome"/>
</dbReference>
<accession>A0A7G9SBQ8</accession>
<protein>
    <submittedName>
        <fullName evidence="3">Alpha/beta hydrolase</fullName>
    </submittedName>
</protein>
<dbReference type="AlphaFoldDB" id="A0A7G9SBQ8"/>
<evidence type="ECO:0000256" key="1">
    <source>
        <dbReference type="ARBA" id="ARBA00022801"/>
    </source>
</evidence>
<dbReference type="KEGG" id="srhi:H9L12_01175"/>
<proteinExistence type="predicted"/>
<evidence type="ECO:0000259" key="2">
    <source>
        <dbReference type="Pfam" id="PF07859"/>
    </source>
</evidence>
<dbReference type="PANTHER" id="PTHR48081">
    <property type="entry name" value="AB HYDROLASE SUPERFAMILY PROTEIN C4A8.06C"/>
    <property type="match status" value="1"/>
</dbReference>
<evidence type="ECO:0000313" key="4">
    <source>
        <dbReference type="Proteomes" id="UP000515955"/>
    </source>
</evidence>
<dbReference type="InterPro" id="IPR029058">
    <property type="entry name" value="AB_hydrolase_fold"/>
</dbReference>
<reference evidence="3 4" key="1">
    <citation type="submission" date="2020-08" db="EMBL/GenBank/DDBJ databases">
        <title>Genome sequence of Sphingomonas rhizophila KACC 19189T.</title>
        <authorList>
            <person name="Hyun D.-W."/>
            <person name="Bae J.-W."/>
        </authorList>
    </citation>
    <scope>NUCLEOTIDE SEQUENCE [LARGE SCALE GENOMIC DNA]</scope>
    <source>
        <strain evidence="3 4">KACC 19189</strain>
    </source>
</reference>
<feature type="domain" description="Alpha/beta hydrolase fold-3" evidence="2">
    <location>
        <begin position="80"/>
        <end position="287"/>
    </location>
</feature>
<evidence type="ECO:0000313" key="3">
    <source>
        <dbReference type="EMBL" id="QNN65283.1"/>
    </source>
</evidence>
<dbReference type="RefSeq" id="WP_187542275.1">
    <property type="nucleotide sequence ID" value="NZ_CP060717.1"/>
</dbReference>
<dbReference type="InterPro" id="IPR050300">
    <property type="entry name" value="GDXG_lipolytic_enzyme"/>
</dbReference>
<name>A0A7G9SBQ8_9SPHN</name>